<dbReference type="InterPro" id="IPR036770">
    <property type="entry name" value="Ankyrin_rpt-contain_sf"/>
</dbReference>
<dbReference type="Gene3D" id="1.25.40.20">
    <property type="entry name" value="Ankyrin repeat-containing domain"/>
    <property type="match status" value="1"/>
</dbReference>
<dbReference type="InterPro" id="IPR052050">
    <property type="entry name" value="SecEffector_AnkRepeat"/>
</dbReference>
<sequence>MQTASSLEVLASVEQRTSCPPVAANTPRFAEGAKDIVDLLNRMPAELFRHVMLHADTLTRLLLGDLPRPFSLETLRAALADCFELDRTDIARALLLPPDACPPASREGQGEAVIAESPMPPVHPAASMPLTVELLLVRSRQMARTVAEAVRPAGVGLFTRLDLAALADETNAHPFDSASPRGMANSPRSGLLAGLTLSVTSGETARSPELADIARRVLVSLDTVGLAPHAVGWHIINQWIAAAAGLGDMPRVRMLLPHIGKMPPLHALDAAALHGHLDIVRLLAEECSRLALALTACTGRTISSLLSIDGGVVGGQIECIQAVHALDSSIEPSQRSVSAALERNSLAAVWWLLRKDEQSRRMSCFRDLQTVAARTGHMDVLEFAMRNSIGERAGAEARDAAAQGGHLAVLRLLHADCDTRSKPKDARGDKCALRGIELAATAGHLEAFEFLWEHSATQSGKQPAVAPSSMAAAARNGHMTIVESFMAKTQCALDDVLAAALAGGHLEIARIVFDGGRGTPSERCMVDIAKTGRVDTAAWVHDHLKRIGATVPNSALLMACRGNHADLVAFLIDECGLAATDAMRGQAQRYGSNRAAAVVASRM</sequence>
<evidence type="ECO:0008006" key="3">
    <source>
        <dbReference type="Google" id="ProtNLM"/>
    </source>
</evidence>
<evidence type="ECO:0000313" key="2">
    <source>
        <dbReference type="Proteomes" id="UP001527925"/>
    </source>
</evidence>
<proteinExistence type="predicted"/>
<reference evidence="1 2" key="1">
    <citation type="submission" date="2023-09" db="EMBL/GenBank/DDBJ databases">
        <title>Pangenome analysis of Batrachochytrium dendrobatidis and related Chytrids.</title>
        <authorList>
            <person name="Yacoub M.N."/>
            <person name="Stajich J.E."/>
            <person name="James T.Y."/>
        </authorList>
    </citation>
    <scope>NUCLEOTIDE SEQUENCE [LARGE SCALE GENOMIC DNA]</scope>
    <source>
        <strain evidence="1 2">JEL0888</strain>
    </source>
</reference>
<keyword evidence="2" id="KW-1185">Reference proteome</keyword>
<evidence type="ECO:0000313" key="1">
    <source>
        <dbReference type="EMBL" id="KAL2919756.1"/>
    </source>
</evidence>
<dbReference type="PANTHER" id="PTHR46586:SF3">
    <property type="entry name" value="ANKYRIN REPEAT-CONTAINING PROTEIN"/>
    <property type="match status" value="1"/>
</dbReference>
<dbReference type="SUPFAM" id="SSF48403">
    <property type="entry name" value="Ankyrin repeat"/>
    <property type="match status" value="1"/>
</dbReference>
<gene>
    <name evidence="1" type="ORF">HK105_200673</name>
</gene>
<accession>A0ABR4NJX5</accession>
<comment type="caution">
    <text evidence="1">The sequence shown here is derived from an EMBL/GenBank/DDBJ whole genome shotgun (WGS) entry which is preliminary data.</text>
</comment>
<dbReference type="Proteomes" id="UP001527925">
    <property type="component" value="Unassembled WGS sequence"/>
</dbReference>
<organism evidence="1 2">
    <name type="scientific">Polyrhizophydium stewartii</name>
    <dbReference type="NCBI Taxonomy" id="2732419"/>
    <lineage>
        <taxon>Eukaryota</taxon>
        <taxon>Fungi</taxon>
        <taxon>Fungi incertae sedis</taxon>
        <taxon>Chytridiomycota</taxon>
        <taxon>Chytridiomycota incertae sedis</taxon>
        <taxon>Chytridiomycetes</taxon>
        <taxon>Rhizophydiales</taxon>
        <taxon>Rhizophydiales incertae sedis</taxon>
        <taxon>Polyrhizophydium</taxon>
    </lineage>
</organism>
<dbReference type="EMBL" id="JADGIZ020000002">
    <property type="protein sequence ID" value="KAL2919756.1"/>
    <property type="molecule type" value="Genomic_DNA"/>
</dbReference>
<protein>
    <recommendedName>
        <fullName evidence="3">Ankyrin repeat protein</fullName>
    </recommendedName>
</protein>
<dbReference type="PANTHER" id="PTHR46586">
    <property type="entry name" value="ANKYRIN REPEAT-CONTAINING PROTEIN"/>
    <property type="match status" value="1"/>
</dbReference>
<name>A0ABR4NJX5_9FUNG</name>